<accession>A0ACB7YYB0</accession>
<keyword evidence="2" id="KW-1185">Reference proteome</keyword>
<comment type="caution">
    <text evidence="1">The sequence shown here is derived from an EMBL/GenBank/DDBJ whole genome shotgun (WGS) entry which is preliminary data.</text>
</comment>
<proteinExistence type="predicted"/>
<dbReference type="Proteomes" id="UP000828048">
    <property type="component" value="Chromosome 3"/>
</dbReference>
<dbReference type="EMBL" id="CM037153">
    <property type="protein sequence ID" value="KAH7858570.1"/>
    <property type="molecule type" value="Genomic_DNA"/>
</dbReference>
<sequence length="101" mass="11019">MTSPMSMSAEFNLFGTQKSNPRFFIHFKPKLGYFCIKKSQSSEFVGKGVKLIHTKSKLDDDVLVEKTENGLFYENSIGVLPETVAAIGVVGGLLSGVEATE</sequence>
<gene>
    <name evidence="1" type="ORF">Vadar_025376</name>
</gene>
<name>A0ACB7YYB0_9ERIC</name>
<evidence type="ECO:0000313" key="1">
    <source>
        <dbReference type="EMBL" id="KAH7858570.1"/>
    </source>
</evidence>
<reference evidence="1 2" key="1">
    <citation type="journal article" date="2021" name="Hortic Res">
        <title>High-quality reference genome and annotation aids understanding of berry development for evergreen blueberry (Vaccinium darrowii).</title>
        <authorList>
            <person name="Yu J."/>
            <person name="Hulse-Kemp A.M."/>
            <person name="Babiker E."/>
            <person name="Staton M."/>
        </authorList>
    </citation>
    <scope>NUCLEOTIDE SEQUENCE [LARGE SCALE GENOMIC DNA]</scope>
    <source>
        <strain evidence="2">cv. NJ 8807/NJ 8810</strain>
        <tissue evidence="1">Young leaf</tissue>
    </source>
</reference>
<organism evidence="1 2">
    <name type="scientific">Vaccinium darrowii</name>
    <dbReference type="NCBI Taxonomy" id="229202"/>
    <lineage>
        <taxon>Eukaryota</taxon>
        <taxon>Viridiplantae</taxon>
        <taxon>Streptophyta</taxon>
        <taxon>Embryophyta</taxon>
        <taxon>Tracheophyta</taxon>
        <taxon>Spermatophyta</taxon>
        <taxon>Magnoliopsida</taxon>
        <taxon>eudicotyledons</taxon>
        <taxon>Gunneridae</taxon>
        <taxon>Pentapetalae</taxon>
        <taxon>asterids</taxon>
        <taxon>Ericales</taxon>
        <taxon>Ericaceae</taxon>
        <taxon>Vaccinioideae</taxon>
        <taxon>Vaccinieae</taxon>
        <taxon>Vaccinium</taxon>
    </lineage>
</organism>
<evidence type="ECO:0000313" key="2">
    <source>
        <dbReference type="Proteomes" id="UP000828048"/>
    </source>
</evidence>
<protein>
    <submittedName>
        <fullName evidence="1">Uncharacterized protein</fullName>
    </submittedName>
</protein>